<dbReference type="EnsemblProtists" id="EKX53240">
    <property type="protein sequence ID" value="EKX53240"/>
    <property type="gene ID" value="GUITHDRAFT_100947"/>
</dbReference>
<reference evidence="3" key="2">
    <citation type="submission" date="2012-11" db="EMBL/GenBank/DDBJ databases">
        <authorList>
            <person name="Kuo A."/>
            <person name="Curtis B.A."/>
            <person name="Tanifuji G."/>
            <person name="Burki F."/>
            <person name="Gruber A."/>
            <person name="Irimia M."/>
            <person name="Maruyama S."/>
            <person name="Arias M.C."/>
            <person name="Ball S.G."/>
            <person name="Gile G.H."/>
            <person name="Hirakawa Y."/>
            <person name="Hopkins J.F."/>
            <person name="Rensing S.A."/>
            <person name="Schmutz J."/>
            <person name="Symeonidi A."/>
            <person name="Elias M."/>
            <person name="Eveleigh R.J."/>
            <person name="Herman E.K."/>
            <person name="Klute M.J."/>
            <person name="Nakayama T."/>
            <person name="Obornik M."/>
            <person name="Reyes-Prieto A."/>
            <person name="Armbrust E.V."/>
            <person name="Aves S.J."/>
            <person name="Beiko R.G."/>
            <person name="Coutinho P."/>
            <person name="Dacks J.B."/>
            <person name="Durnford D.G."/>
            <person name="Fast N.M."/>
            <person name="Green B.R."/>
            <person name="Grisdale C."/>
            <person name="Hempe F."/>
            <person name="Henrissat B."/>
            <person name="Hoppner M.P."/>
            <person name="Ishida K.-I."/>
            <person name="Kim E."/>
            <person name="Koreny L."/>
            <person name="Kroth P.G."/>
            <person name="Liu Y."/>
            <person name="Malik S.-B."/>
            <person name="Maier U.G."/>
            <person name="McRose D."/>
            <person name="Mock T."/>
            <person name="Neilson J.A."/>
            <person name="Onodera N.T."/>
            <person name="Poole A.M."/>
            <person name="Pritham E.J."/>
            <person name="Richards T.A."/>
            <person name="Rocap G."/>
            <person name="Roy S.W."/>
            <person name="Sarai C."/>
            <person name="Schaack S."/>
            <person name="Shirato S."/>
            <person name="Slamovits C.H."/>
            <person name="Spencer D.F."/>
            <person name="Suzuki S."/>
            <person name="Worden A.Z."/>
            <person name="Zauner S."/>
            <person name="Barry K."/>
            <person name="Bell C."/>
            <person name="Bharti A.K."/>
            <person name="Crow J.A."/>
            <person name="Grimwood J."/>
            <person name="Kramer R."/>
            <person name="Lindquist E."/>
            <person name="Lucas S."/>
            <person name="Salamov A."/>
            <person name="McFadden G.I."/>
            <person name="Lane C.E."/>
            <person name="Keeling P.J."/>
            <person name="Gray M.W."/>
            <person name="Grigoriev I.V."/>
            <person name="Archibald J.M."/>
        </authorList>
    </citation>
    <scope>NUCLEOTIDE SEQUENCE</scope>
    <source>
        <strain evidence="3">CCMP2712</strain>
    </source>
</reference>
<dbReference type="HOGENOM" id="CLU_2611104_0_0_1"/>
<evidence type="ECO:0000313" key="2">
    <source>
        <dbReference type="EnsemblProtists" id="EKX53240"/>
    </source>
</evidence>
<reference evidence="2" key="3">
    <citation type="submission" date="2015-06" db="UniProtKB">
        <authorList>
            <consortium name="EnsemblProtists"/>
        </authorList>
    </citation>
    <scope>IDENTIFICATION</scope>
</reference>
<sequence length="79" mass="9083">MIKSYFNGASVIDVHNHLRQSGLGLEEKVGTHGRLEIQNVLYRILGFIEVDAYKIFRIGMPPKEFRSQRRGRVKAFGVH</sequence>
<name>L1JYE9_GUITC</name>
<dbReference type="PaxDb" id="55529-EKX53240"/>
<evidence type="ECO:0000313" key="1">
    <source>
        <dbReference type="EMBL" id="EKX53240.1"/>
    </source>
</evidence>
<evidence type="ECO:0000313" key="3">
    <source>
        <dbReference type="Proteomes" id="UP000011087"/>
    </source>
</evidence>
<reference evidence="1 3" key="1">
    <citation type="journal article" date="2012" name="Nature">
        <title>Algal genomes reveal evolutionary mosaicism and the fate of nucleomorphs.</title>
        <authorList>
            <consortium name="DOE Joint Genome Institute"/>
            <person name="Curtis B.A."/>
            <person name="Tanifuji G."/>
            <person name="Burki F."/>
            <person name="Gruber A."/>
            <person name="Irimia M."/>
            <person name="Maruyama S."/>
            <person name="Arias M.C."/>
            <person name="Ball S.G."/>
            <person name="Gile G.H."/>
            <person name="Hirakawa Y."/>
            <person name="Hopkins J.F."/>
            <person name="Kuo A."/>
            <person name="Rensing S.A."/>
            <person name="Schmutz J."/>
            <person name="Symeonidi A."/>
            <person name="Elias M."/>
            <person name="Eveleigh R.J."/>
            <person name="Herman E.K."/>
            <person name="Klute M.J."/>
            <person name="Nakayama T."/>
            <person name="Obornik M."/>
            <person name="Reyes-Prieto A."/>
            <person name="Armbrust E.V."/>
            <person name="Aves S.J."/>
            <person name="Beiko R.G."/>
            <person name="Coutinho P."/>
            <person name="Dacks J.B."/>
            <person name="Durnford D.G."/>
            <person name="Fast N.M."/>
            <person name="Green B.R."/>
            <person name="Grisdale C.J."/>
            <person name="Hempel F."/>
            <person name="Henrissat B."/>
            <person name="Hoppner M.P."/>
            <person name="Ishida K."/>
            <person name="Kim E."/>
            <person name="Koreny L."/>
            <person name="Kroth P.G."/>
            <person name="Liu Y."/>
            <person name="Malik S.B."/>
            <person name="Maier U.G."/>
            <person name="McRose D."/>
            <person name="Mock T."/>
            <person name="Neilson J.A."/>
            <person name="Onodera N.T."/>
            <person name="Poole A.M."/>
            <person name="Pritham E.J."/>
            <person name="Richards T.A."/>
            <person name="Rocap G."/>
            <person name="Roy S.W."/>
            <person name="Sarai C."/>
            <person name="Schaack S."/>
            <person name="Shirato S."/>
            <person name="Slamovits C.H."/>
            <person name="Spencer D.F."/>
            <person name="Suzuki S."/>
            <person name="Worden A.Z."/>
            <person name="Zauner S."/>
            <person name="Barry K."/>
            <person name="Bell C."/>
            <person name="Bharti A.K."/>
            <person name="Crow J.A."/>
            <person name="Grimwood J."/>
            <person name="Kramer R."/>
            <person name="Lindquist E."/>
            <person name="Lucas S."/>
            <person name="Salamov A."/>
            <person name="McFadden G.I."/>
            <person name="Lane C.E."/>
            <person name="Keeling P.J."/>
            <person name="Gray M.W."/>
            <person name="Grigoriev I.V."/>
            <person name="Archibald J.M."/>
        </authorList>
    </citation>
    <scope>NUCLEOTIDE SEQUENCE</scope>
    <source>
        <strain evidence="1 3">CCMP2712</strain>
    </source>
</reference>
<dbReference type="OrthoDB" id="6932542at2759"/>
<dbReference type="KEGG" id="gtt:GUITHDRAFT_100947"/>
<protein>
    <submittedName>
        <fullName evidence="1 2">Uncharacterized protein</fullName>
    </submittedName>
</protein>
<dbReference type="GeneID" id="17310097"/>
<dbReference type="Proteomes" id="UP000011087">
    <property type="component" value="Unassembled WGS sequence"/>
</dbReference>
<dbReference type="EMBL" id="JH992970">
    <property type="protein sequence ID" value="EKX53240.1"/>
    <property type="molecule type" value="Genomic_DNA"/>
</dbReference>
<accession>L1JYE9</accession>
<gene>
    <name evidence="1" type="ORF">GUITHDRAFT_100947</name>
</gene>
<organism evidence="1">
    <name type="scientific">Guillardia theta (strain CCMP2712)</name>
    <name type="common">Cryptophyte</name>
    <dbReference type="NCBI Taxonomy" id="905079"/>
    <lineage>
        <taxon>Eukaryota</taxon>
        <taxon>Cryptophyceae</taxon>
        <taxon>Pyrenomonadales</taxon>
        <taxon>Geminigeraceae</taxon>
        <taxon>Guillardia</taxon>
    </lineage>
</organism>
<keyword evidence="3" id="KW-1185">Reference proteome</keyword>
<proteinExistence type="predicted"/>
<dbReference type="RefSeq" id="XP_005840220.1">
    <property type="nucleotide sequence ID" value="XM_005840163.1"/>
</dbReference>
<dbReference type="AlphaFoldDB" id="L1JYE9"/>